<dbReference type="GO" id="GO:1990281">
    <property type="term" value="C:efflux pump complex"/>
    <property type="evidence" value="ECO:0007669"/>
    <property type="project" value="TreeGrafter"/>
</dbReference>
<gene>
    <name evidence="9" type="ORF">IQ31_02907</name>
</gene>
<accession>A0A562MI02</accession>
<evidence type="ECO:0000313" key="10">
    <source>
        <dbReference type="Proteomes" id="UP000315908"/>
    </source>
</evidence>
<evidence type="ECO:0000256" key="1">
    <source>
        <dbReference type="ARBA" id="ARBA00004442"/>
    </source>
</evidence>
<name>A0A562MI02_9SPHI</name>
<dbReference type="Pfam" id="PF02321">
    <property type="entry name" value="OEP"/>
    <property type="match status" value="2"/>
</dbReference>
<dbReference type="InterPro" id="IPR003423">
    <property type="entry name" value="OMP_efflux"/>
</dbReference>
<evidence type="ECO:0000313" key="9">
    <source>
        <dbReference type="EMBL" id="TWI19161.1"/>
    </source>
</evidence>
<dbReference type="GO" id="GO:0015562">
    <property type="term" value="F:efflux transmembrane transporter activity"/>
    <property type="evidence" value="ECO:0007669"/>
    <property type="project" value="InterPro"/>
</dbReference>
<protein>
    <submittedName>
        <fullName evidence="9">Outer membrane protein TolC</fullName>
    </submittedName>
</protein>
<evidence type="ECO:0000256" key="3">
    <source>
        <dbReference type="ARBA" id="ARBA00022448"/>
    </source>
</evidence>
<evidence type="ECO:0000256" key="5">
    <source>
        <dbReference type="ARBA" id="ARBA00022692"/>
    </source>
</evidence>
<evidence type="ECO:0000256" key="4">
    <source>
        <dbReference type="ARBA" id="ARBA00022452"/>
    </source>
</evidence>
<keyword evidence="6" id="KW-0472">Membrane</keyword>
<sequence length="440" mass="49978">MKKIRLILFLAISALGIGTVKAQKNSNDIRLTIEEAFDLAIKNSQKLKVVGKSEEQAKQKIEIAKLTKLPTLSTGLTYGYISNSQIWTPSFSEHQTAEIPHNLTQFSVQAYQVIFKGGEIDNNIAKVSLEEQIAALNLKKNVTDIKFLVVAKYLDIYQLKNQVKIIEENTTLAKERLKNINTLFKQGMVTNNDVLRTQLQISDLEIAYRKTNNDLIIVNQQLNMVLGLDESVRLEPDTSILNNQYHLSDIDAELSDGLANNQDLKITNTEIAIAEKNLKIIGAERYPEIALFACNNFQRPFTNTMPAIDIYSNVWQAGLSVRYNIGSLYQSPRKIKSGKIQVDQTREQNQLQRQNVELDIRESYIRYNEATANLDSYHTNLVSANENYRIVEKKYFNQLALLTDMIDASDTKIDAEIKVSNANITVLYAYYKLLRTKGTL</sequence>
<dbReference type="AlphaFoldDB" id="A0A562MI02"/>
<evidence type="ECO:0000256" key="2">
    <source>
        <dbReference type="ARBA" id="ARBA00007613"/>
    </source>
</evidence>
<feature type="chain" id="PRO_5022059948" evidence="8">
    <location>
        <begin position="23"/>
        <end position="440"/>
    </location>
</feature>
<evidence type="ECO:0000256" key="7">
    <source>
        <dbReference type="ARBA" id="ARBA00023237"/>
    </source>
</evidence>
<comment type="subcellular location">
    <subcellularLocation>
        <location evidence="1">Cell outer membrane</location>
    </subcellularLocation>
</comment>
<dbReference type="PANTHER" id="PTHR30026">
    <property type="entry name" value="OUTER MEMBRANE PROTEIN TOLC"/>
    <property type="match status" value="1"/>
</dbReference>
<keyword evidence="4" id="KW-1134">Transmembrane beta strand</keyword>
<keyword evidence="3" id="KW-0813">Transport</keyword>
<dbReference type="PANTHER" id="PTHR30026:SF23">
    <property type="entry name" value="TO APRF-PUTATIVE OUTER MEMBRANE EFFLUX PROTEIN OR SECRETED ALKALINE PHOSPHATASE-RELATED"/>
    <property type="match status" value="1"/>
</dbReference>
<dbReference type="RefSeq" id="WP_145328358.1">
    <property type="nucleotide sequence ID" value="NZ_VLKR01000014.1"/>
</dbReference>
<proteinExistence type="inferred from homology"/>
<organism evidence="9 10">
    <name type="scientific">Sphingobacterium siyangense</name>
    <dbReference type="NCBI Taxonomy" id="459529"/>
    <lineage>
        <taxon>Bacteria</taxon>
        <taxon>Pseudomonadati</taxon>
        <taxon>Bacteroidota</taxon>
        <taxon>Sphingobacteriia</taxon>
        <taxon>Sphingobacteriales</taxon>
        <taxon>Sphingobacteriaceae</taxon>
        <taxon>Sphingobacterium</taxon>
    </lineage>
</organism>
<dbReference type="SUPFAM" id="SSF56954">
    <property type="entry name" value="Outer membrane efflux proteins (OEP)"/>
    <property type="match status" value="1"/>
</dbReference>
<dbReference type="Proteomes" id="UP000315908">
    <property type="component" value="Unassembled WGS sequence"/>
</dbReference>
<dbReference type="OrthoDB" id="916581at2"/>
<evidence type="ECO:0000256" key="6">
    <source>
        <dbReference type="ARBA" id="ARBA00023136"/>
    </source>
</evidence>
<dbReference type="Gene3D" id="1.20.1600.10">
    <property type="entry name" value="Outer membrane efflux proteins (OEP)"/>
    <property type="match status" value="1"/>
</dbReference>
<evidence type="ECO:0000256" key="8">
    <source>
        <dbReference type="SAM" id="SignalP"/>
    </source>
</evidence>
<comment type="caution">
    <text evidence="9">The sequence shown here is derived from an EMBL/GenBank/DDBJ whole genome shotgun (WGS) entry which is preliminary data.</text>
</comment>
<dbReference type="GO" id="GO:0009279">
    <property type="term" value="C:cell outer membrane"/>
    <property type="evidence" value="ECO:0007669"/>
    <property type="project" value="UniProtKB-SubCell"/>
</dbReference>
<keyword evidence="7" id="KW-0998">Cell outer membrane</keyword>
<dbReference type="InterPro" id="IPR051906">
    <property type="entry name" value="TolC-like"/>
</dbReference>
<comment type="similarity">
    <text evidence="2">Belongs to the outer membrane factor (OMF) (TC 1.B.17) family.</text>
</comment>
<keyword evidence="5" id="KW-0812">Transmembrane</keyword>
<keyword evidence="8" id="KW-0732">Signal</keyword>
<feature type="signal peptide" evidence="8">
    <location>
        <begin position="1"/>
        <end position="22"/>
    </location>
</feature>
<dbReference type="EMBL" id="VLKR01000014">
    <property type="protein sequence ID" value="TWI19161.1"/>
    <property type="molecule type" value="Genomic_DNA"/>
</dbReference>
<reference evidence="9 10" key="1">
    <citation type="journal article" date="2015" name="Stand. Genomic Sci.">
        <title>Genomic Encyclopedia of Bacterial and Archaeal Type Strains, Phase III: the genomes of soil and plant-associated and newly described type strains.</title>
        <authorList>
            <person name="Whitman W.B."/>
            <person name="Woyke T."/>
            <person name="Klenk H.P."/>
            <person name="Zhou Y."/>
            <person name="Lilburn T.G."/>
            <person name="Beck B.J."/>
            <person name="De Vos P."/>
            <person name="Vandamme P."/>
            <person name="Eisen J.A."/>
            <person name="Garrity G."/>
            <person name="Hugenholtz P."/>
            <person name="Kyrpides N.C."/>
        </authorList>
    </citation>
    <scope>NUCLEOTIDE SEQUENCE [LARGE SCALE GENOMIC DNA]</scope>
    <source>
        <strain evidence="9 10">CGMCC 1.6855</strain>
    </source>
</reference>
<dbReference type="GO" id="GO:0015288">
    <property type="term" value="F:porin activity"/>
    <property type="evidence" value="ECO:0007669"/>
    <property type="project" value="TreeGrafter"/>
</dbReference>